<keyword evidence="1" id="KW-0812">Transmembrane</keyword>
<keyword evidence="1" id="KW-1133">Transmembrane helix</keyword>
<evidence type="ECO:0000256" key="1">
    <source>
        <dbReference type="SAM" id="Phobius"/>
    </source>
</evidence>
<comment type="caution">
    <text evidence="2">The sequence shown here is derived from an EMBL/GenBank/DDBJ whole genome shotgun (WGS) entry which is preliminary data.</text>
</comment>
<organism evidence="2 3">
    <name type="scientific">Streptomyces luteosporeus</name>
    <dbReference type="NCBI Taxonomy" id="173856"/>
    <lineage>
        <taxon>Bacteria</taxon>
        <taxon>Bacillati</taxon>
        <taxon>Actinomycetota</taxon>
        <taxon>Actinomycetes</taxon>
        <taxon>Kitasatosporales</taxon>
        <taxon>Streptomycetaceae</taxon>
        <taxon>Streptomyces</taxon>
    </lineage>
</organism>
<dbReference type="Proteomes" id="UP001500886">
    <property type="component" value="Unassembled WGS sequence"/>
</dbReference>
<feature type="transmembrane region" description="Helical" evidence="1">
    <location>
        <begin position="20"/>
        <end position="40"/>
    </location>
</feature>
<keyword evidence="3" id="KW-1185">Reference proteome</keyword>
<dbReference type="InterPro" id="IPR046129">
    <property type="entry name" value="DUF6126"/>
</dbReference>
<dbReference type="RefSeq" id="WP_344434944.1">
    <property type="nucleotide sequence ID" value="NZ_BAAASL010000007.1"/>
</dbReference>
<reference evidence="3" key="1">
    <citation type="journal article" date="2019" name="Int. J. Syst. Evol. Microbiol.">
        <title>The Global Catalogue of Microorganisms (GCM) 10K type strain sequencing project: providing services to taxonomists for standard genome sequencing and annotation.</title>
        <authorList>
            <consortium name="The Broad Institute Genomics Platform"/>
            <consortium name="The Broad Institute Genome Sequencing Center for Infectious Disease"/>
            <person name="Wu L."/>
            <person name="Ma J."/>
        </authorList>
    </citation>
    <scope>NUCLEOTIDE SEQUENCE [LARGE SCALE GENOMIC DNA]</scope>
    <source>
        <strain evidence="3">JCM 4542</strain>
    </source>
</reference>
<keyword evidence="1" id="KW-0472">Membrane</keyword>
<sequence length="46" mass="5245">MSPAAQDSEKRAERQIALRVLVYVFITHALAGFIWLLFFLGDHANK</sequence>
<evidence type="ECO:0008006" key="4">
    <source>
        <dbReference type="Google" id="ProtNLM"/>
    </source>
</evidence>
<protein>
    <recommendedName>
        <fullName evidence="4">Small hydrophobic protein</fullName>
    </recommendedName>
</protein>
<dbReference type="Pfam" id="PF19621">
    <property type="entry name" value="DUF6126"/>
    <property type="match status" value="1"/>
</dbReference>
<name>A0ABP6G8E4_9ACTN</name>
<proteinExistence type="predicted"/>
<accession>A0ABP6G8E4</accession>
<dbReference type="EMBL" id="BAAASL010000007">
    <property type="protein sequence ID" value="GAA2715069.1"/>
    <property type="molecule type" value="Genomic_DNA"/>
</dbReference>
<evidence type="ECO:0000313" key="2">
    <source>
        <dbReference type="EMBL" id="GAA2715069.1"/>
    </source>
</evidence>
<gene>
    <name evidence="2" type="ORF">GCM10010315_23490</name>
</gene>
<evidence type="ECO:0000313" key="3">
    <source>
        <dbReference type="Proteomes" id="UP001500886"/>
    </source>
</evidence>